<reference evidence="3 4" key="1">
    <citation type="submission" date="2015-04" db="EMBL/GenBank/DDBJ databases">
        <title>The draft genome sequence of Erythrobacr gangjinensis K7-2.</title>
        <authorList>
            <person name="Zhuang L."/>
            <person name="Liu Y."/>
            <person name="Shao Z."/>
        </authorList>
    </citation>
    <scope>NUCLEOTIDE SEQUENCE [LARGE SCALE GENOMIC DNA]</scope>
    <source>
        <strain evidence="3 4">K7-2</strain>
    </source>
</reference>
<gene>
    <name evidence="3" type="ORF">AAW01_05305</name>
</gene>
<dbReference type="EMBL" id="LBHC01000001">
    <property type="protein sequence ID" value="KLE33354.1"/>
    <property type="molecule type" value="Genomic_DNA"/>
</dbReference>
<name>A0A0G9MS27_9SPHN</name>
<dbReference type="PANTHER" id="PTHR30536">
    <property type="entry name" value="ALTRONATE/GALACTARATE DEHYDRATASE"/>
    <property type="match status" value="1"/>
</dbReference>
<dbReference type="KEGG" id="egn:BMF35_a0062"/>
<evidence type="ECO:0000313" key="3">
    <source>
        <dbReference type="EMBL" id="KLE33354.1"/>
    </source>
</evidence>
<dbReference type="OrthoDB" id="9804574at2"/>
<organism evidence="3 4">
    <name type="scientific">Aurantiacibacter gangjinensis</name>
    <dbReference type="NCBI Taxonomy" id="502682"/>
    <lineage>
        <taxon>Bacteria</taxon>
        <taxon>Pseudomonadati</taxon>
        <taxon>Pseudomonadota</taxon>
        <taxon>Alphaproteobacteria</taxon>
        <taxon>Sphingomonadales</taxon>
        <taxon>Erythrobacteraceae</taxon>
        <taxon>Aurantiacibacter</taxon>
    </lineage>
</organism>
<evidence type="ECO:0000313" key="4">
    <source>
        <dbReference type="Proteomes" id="UP000053070"/>
    </source>
</evidence>
<dbReference type="Proteomes" id="UP000053070">
    <property type="component" value="Unassembled WGS sequence"/>
</dbReference>
<dbReference type="AlphaFoldDB" id="A0A0G9MS27"/>
<dbReference type="InterPro" id="IPR007392">
    <property type="entry name" value="GD_AH_second"/>
</dbReference>
<keyword evidence="4" id="KW-1185">Reference proteome</keyword>
<dbReference type="PANTHER" id="PTHR30536:SF5">
    <property type="entry name" value="ALTRONATE DEHYDRATASE"/>
    <property type="match status" value="1"/>
</dbReference>
<accession>A0A0G9MS27</accession>
<evidence type="ECO:0000256" key="2">
    <source>
        <dbReference type="ARBA" id="ARBA00023239"/>
    </source>
</evidence>
<dbReference type="GO" id="GO:0016829">
    <property type="term" value="F:lyase activity"/>
    <property type="evidence" value="ECO:0007669"/>
    <property type="project" value="UniProtKB-KW"/>
</dbReference>
<sequence length="504" mass="53090">MAAPRLLRMNAADNVALCLEDVAAGDVVDEGVQAQDDVPSGHKIAVSPIATGQAILKYGQIIGVATSDIAVGRHVHVHNVSARTGDVRRRVDPGQNAASLHSRAATFQGYPRASGRVGTRNYIGILTSVNCSATVARAIAEAFPAAAFEDNPSVDGVVAFTHTTGCGMTPDSDGTDNLRRTLEGYLHHPNFAAVLVVGLGCEMMQLSGFADEEKAKRNGVELRTLTIQDEGGTRKSVEAGRAIVRDLVQGQSGLARQEVSAEHLTLGLQCGGSDGWSGVTANPALGRAVDLLVQSGGTAILSETPEIFGAEQLLFARAKSEAIRDALEARLDWWAEYMARNNAELNNNPSPGNIAGGLTTILEKSLGAVAKSGSMSLRGVFRYAENIDQTGFVFMDSPGYDPCSATGQMAAGANMLAFTTGRGSVFGSKPAPCIKLASNKAMARRMDEDMDFDCSPVLEGASLDDLGEQIFDLILRTASGEESKSEKLGFGDLEFVPWQMGAVV</sequence>
<dbReference type="STRING" id="502682.BMF35_a0062"/>
<dbReference type="GO" id="GO:0019698">
    <property type="term" value="P:D-galacturonate catabolic process"/>
    <property type="evidence" value="ECO:0007669"/>
    <property type="project" value="TreeGrafter"/>
</dbReference>
<dbReference type="Pfam" id="PF08666">
    <property type="entry name" value="SAF"/>
    <property type="match status" value="1"/>
</dbReference>
<dbReference type="Pfam" id="PF04295">
    <property type="entry name" value="GD_AH_second"/>
    <property type="match status" value="1"/>
</dbReference>
<dbReference type="Pfam" id="PF20629">
    <property type="entry name" value="GD_AH_C"/>
    <property type="match status" value="1"/>
</dbReference>
<dbReference type="InterPro" id="IPR048332">
    <property type="entry name" value="GD_AH_C"/>
</dbReference>
<dbReference type="SMART" id="SM00858">
    <property type="entry name" value="SAF"/>
    <property type="match status" value="1"/>
</dbReference>
<keyword evidence="2" id="KW-0456">Lyase</keyword>
<dbReference type="InterPro" id="IPR013974">
    <property type="entry name" value="SAF"/>
</dbReference>
<proteinExistence type="inferred from homology"/>
<dbReference type="PATRIC" id="fig|502682.8.peg.1087"/>
<evidence type="ECO:0000256" key="1">
    <source>
        <dbReference type="ARBA" id="ARBA00010986"/>
    </source>
</evidence>
<comment type="caution">
    <text evidence="3">The sequence shown here is derived from an EMBL/GenBank/DDBJ whole genome shotgun (WGS) entry which is preliminary data.</text>
</comment>
<dbReference type="InterPro" id="IPR044144">
    <property type="entry name" value="SAF_UxaA/GarD"/>
</dbReference>
<dbReference type="InterPro" id="IPR052172">
    <property type="entry name" value="UxaA_altronate/galactarate_dh"/>
</dbReference>
<dbReference type="CDD" id="cd11613">
    <property type="entry name" value="SAF_AH_GD"/>
    <property type="match status" value="1"/>
</dbReference>
<comment type="similarity">
    <text evidence="1">Belongs to the UxaA family.</text>
</comment>
<dbReference type="Gene3D" id="2.30.130.110">
    <property type="match status" value="1"/>
</dbReference>
<protein>
    <submittedName>
        <fullName evidence="3">Galactarate dehydratase</fullName>
    </submittedName>
</protein>